<dbReference type="Proteomes" id="UP001595872">
    <property type="component" value="Unassembled WGS sequence"/>
</dbReference>
<feature type="transmembrane region" description="Helical" evidence="1">
    <location>
        <begin position="91"/>
        <end position="111"/>
    </location>
</feature>
<keyword evidence="3" id="KW-1185">Reference proteome</keyword>
<accession>A0ABV9TXH7</accession>
<keyword evidence="1" id="KW-0812">Transmembrane</keyword>
<dbReference type="EMBL" id="JBHSIT010000002">
    <property type="protein sequence ID" value="MFC4907735.1"/>
    <property type="molecule type" value="Genomic_DNA"/>
</dbReference>
<keyword evidence="1" id="KW-1133">Transmembrane helix</keyword>
<protein>
    <submittedName>
        <fullName evidence="2">Uncharacterized protein</fullName>
    </submittedName>
</protein>
<evidence type="ECO:0000256" key="1">
    <source>
        <dbReference type="SAM" id="Phobius"/>
    </source>
</evidence>
<feature type="transmembrane region" description="Helical" evidence="1">
    <location>
        <begin position="65"/>
        <end position="85"/>
    </location>
</feature>
<gene>
    <name evidence="2" type="ORF">ACFPCY_10420</name>
</gene>
<organism evidence="2 3">
    <name type="scientific">Actinomadura gamaensis</name>
    <dbReference type="NCBI Taxonomy" id="1763541"/>
    <lineage>
        <taxon>Bacteria</taxon>
        <taxon>Bacillati</taxon>
        <taxon>Actinomycetota</taxon>
        <taxon>Actinomycetes</taxon>
        <taxon>Streptosporangiales</taxon>
        <taxon>Thermomonosporaceae</taxon>
        <taxon>Actinomadura</taxon>
    </lineage>
</organism>
<evidence type="ECO:0000313" key="3">
    <source>
        <dbReference type="Proteomes" id="UP001595872"/>
    </source>
</evidence>
<sequence>MQSVQSVYGAQSGTTHSQGMAFGAVIGAGPMAMSTSSHGVHASNLALRLAPPPQPVRQSPWNCGIFALLASIVGFSLIPLLGWLVEHDPMALAVFVAVLCAVPVVVLLVLVRGQRLKQRHQVYAARWPAMMRIWQSAMICLRCHGTYFPPDALPAGLRPSQLLPVDLFQATVADLGARFALAAASPSSPLQPGE</sequence>
<dbReference type="RefSeq" id="WP_378253731.1">
    <property type="nucleotide sequence ID" value="NZ_JBHSIT010000002.1"/>
</dbReference>
<evidence type="ECO:0000313" key="2">
    <source>
        <dbReference type="EMBL" id="MFC4907735.1"/>
    </source>
</evidence>
<name>A0ABV9TXH7_9ACTN</name>
<comment type="caution">
    <text evidence="2">The sequence shown here is derived from an EMBL/GenBank/DDBJ whole genome shotgun (WGS) entry which is preliminary data.</text>
</comment>
<reference evidence="3" key="1">
    <citation type="journal article" date="2019" name="Int. J. Syst. Evol. Microbiol.">
        <title>The Global Catalogue of Microorganisms (GCM) 10K type strain sequencing project: providing services to taxonomists for standard genome sequencing and annotation.</title>
        <authorList>
            <consortium name="The Broad Institute Genomics Platform"/>
            <consortium name="The Broad Institute Genome Sequencing Center for Infectious Disease"/>
            <person name="Wu L."/>
            <person name="Ma J."/>
        </authorList>
    </citation>
    <scope>NUCLEOTIDE SEQUENCE [LARGE SCALE GENOMIC DNA]</scope>
    <source>
        <strain evidence="3">KLKA75</strain>
    </source>
</reference>
<keyword evidence="1" id="KW-0472">Membrane</keyword>
<proteinExistence type="predicted"/>